<gene>
    <name evidence="2" type="ORF">PIB30_112365</name>
</gene>
<dbReference type="EMBL" id="JASCZI010007954">
    <property type="protein sequence ID" value="MED6117720.1"/>
    <property type="molecule type" value="Genomic_DNA"/>
</dbReference>
<evidence type="ECO:0000313" key="2">
    <source>
        <dbReference type="EMBL" id="MED6117720.1"/>
    </source>
</evidence>
<comment type="caution">
    <text evidence="2">The sequence shown here is derived from an EMBL/GenBank/DDBJ whole genome shotgun (WGS) entry which is preliminary data.</text>
</comment>
<evidence type="ECO:0000313" key="3">
    <source>
        <dbReference type="Proteomes" id="UP001341840"/>
    </source>
</evidence>
<evidence type="ECO:0000256" key="1">
    <source>
        <dbReference type="SAM" id="MobiDB-lite"/>
    </source>
</evidence>
<feature type="compositionally biased region" description="Gly residues" evidence="1">
    <location>
        <begin position="34"/>
        <end position="48"/>
    </location>
</feature>
<accession>A0ABU6R2B2</accession>
<name>A0ABU6R2B2_9FABA</name>
<keyword evidence="3" id="KW-1185">Reference proteome</keyword>
<reference evidence="2 3" key="1">
    <citation type="journal article" date="2023" name="Plants (Basel)">
        <title>Bridging the Gap: Combining Genomics and Transcriptomics Approaches to Understand Stylosanthes scabra, an Orphan Legume from the Brazilian Caatinga.</title>
        <authorList>
            <person name="Ferreira-Neto J.R.C."/>
            <person name="da Silva M.D."/>
            <person name="Binneck E."/>
            <person name="de Melo N.F."/>
            <person name="da Silva R.H."/>
            <person name="de Melo A.L.T.M."/>
            <person name="Pandolfi V."/>
            <person name="Bustamante F.O."/>
            <person name="Brasileiro-Vidal A.C."/>
            <person name="Benko-Iseppon A.M."/>
        </authorList>
    </citation>
    <scope>NUCLEOTIDE SEQUENCE [LARGE SCALE GENOMIC DNA]</scope>
    <source>
        <tissue evidence="2">Leaves</tissue>
    </source>
</reference>
<feature type="compositionally biased region" description="Basic and acidic residues" evidence="1">
    <location>
        <begin position="1"/>
        <end position="30"/>
    </location>
</feature>
<feature type="region of interest" description="Disordered" evidence="1">
    <location>
        <begin position="1"/>
        <end position="56"/>
    </location>
</feature>
<proteinExistence type="predicted"/>
<feature type="non-terminal residue" evidence="2">
    <location>
        <position position="56"/>
    </location>
</feature>
<protein>
    <submittedName>
        <fullName evidence="2">Uncharacterized protein</fullName>
    </submittedName>
</protein>
<organism evidence="2 3">
    <name type="scientific">Stylosanthes scabra</name>
    <dbReference type="NCBI Taxonomy" id="79078"/>
    <lineage>
        <taxon>Eukaryota</taxon>
        <taxon>Viridiplantae</taxon>
        <taxon>Streptophyta</taxon>
        <taxon>Embryophyta</taxon>
        <taxon>Tracheophyta</taxon>
        <taxon>Spermatophyta</taxon>
        <taxon>Magnoliopsida</taxon>
        <taxon>eudicotyledons</taxon>
        <taxon>Gunneridae</taxon>
        <taxon>Pentapetalae</taxon>
        <taxon>rosids</taxon>
        <taxon>fabids</taxon>
        <taxon>Fabales</taxon>
        <taxon>Fabaceae</taxon>
        <taxon>Papilionoideae</taxon>
        <taxon>50 kb inversion clade</taxon>
        <taxon>dalbergioids sensu lato</taxon>
        <taxon>Dalbergieae</taxon>
        <taxon>Pterocarpus clade</taxon>
        <taxon>Stylosanthes</taxon>
    </lineage>
</organism>
<sequence>MSEGESGREGSRVKHSEEIGNADRRNKGESEGGFVSGGKEGLAGGGTKSTGNQCFK</sequence>
<dbReference type="Proteomes" id="UP001341840">
    <property type="component" value="Unassembled WGS sequence"/>
</dbReference>